<evidence type="ECO:0008006" key="5">
    <source>
        <dbReference type="Google" id="ProtNLM"/>
    </source>
</evidence>
<keyword evidence="2" id="KW-0812">Transmembrane</keyword>
<evidence type="ECO:0000313" key="4">
    <source>
        <dbReference type="Proteomes" id="UP001454036"/>
    </source>
</evidence>
<accession>A0AAV3PUF7</accession>
<feature type="transmembrane region" description="Helical" evidence="2">
    <location>
        <begin position="323"/>
        <end position="343"/>
    </location>
</feature>
<dbReference type="AlphaFoldDB" id="A0AAV3PUF7"/>
<dbReference type="InterPro" id="IPR036047">
    <property type="entry name" value="F-box-like_dom_sf"/>
</dbReference>
<dbReference type="InterPro" id="IPR045283">
    <property type="entry name" value="AT3G44326-like"/>
</dbReference>
<dbReference type="PANTHER" id="PTHR33736:SF13">
    <property type="entry name" value="OS11G0155100 PROTEIN"/>
    <property type="match status" value="1"/>
</dbReference>
<dbReference type="Gene3D" id="1.20.1280.50">
    <property type="match status" value="1"/>
</dbReference>
<keyword evidence="2" id="KW-1133">Transmembrane helix</keyword>
<keyword evidence="2" id="KW-0472">Membrane</keyword>
<protein>
    <recommendedName>
        <fullName evidence="5">F-box protein</fullName>
    </recommendedName>
</protein>
<dbReference type="Proteomes" id="UP001454036">
    <property type="component" value="Unassembled WGS sequence"/>
</dbReference>
<organism evidence="3 4">
    <name type="scientific">Lithospermum erythrorhizon</name>
    <name type="common">Purple gromwell</name>
    <name type="synonym">Lithospermum officinale var. erythrorhizon</name>
    <dbReference type="NCBI Taxonomy" id="34254"/>
    <lineage>
        <taxon>Eukaryota</taxon>
        <taxon>Viridiplantae</taxon>
        <taxon>Streptophyta</taxon>
        <taxon>Embryophyta</taxon>
        <taxon>Tracheophyta</taxon>
        <taxon>Spermatophyta</taxon>
        <taxon>Magnoliopsida</taxon>
        <taxon>eudicotyledons</taxon>
        <taxon>Gunneridae</taxon>
        <taxon>Pentapetalae</taxon>
        <taxon>asterids</taxon>
        <taxon>lamiids</taxon>
        <taxon>Boraginales</taxon>
        <taxon>Boraginaceae</taxon>
        <taxon>Boraginoideae</taxon>
        <taxon>Lithospermeae</taxon>
        <taxon>Lithospermum</taxon>
    </lineage>
</organism>
<gene>
    <name evidence="3" type="ORF">LIER_12077</name>
</gene>
<evidence type="ECO:0000313" key="3">
    <source>
        <dbReference type="EMBL" id="GAA0153965.1"/>
    </source>
</evidence>
<name>A0AAV3PUF7_LITER</name>
<dbReference type="SUPFAM" id="SSF81383">
    <property type="entry name" value="F-box domain"/>
    <property type="match status" value="1"/>
</dbReference>
<feature type="region of interest" description="Disordered" evidence="1">
    <location>
        <begin position="1"/>
        <end position="25"/>
    </location>
</feature>
<sequence length="346" mass="39393">MSSSFKRSNLPPTITSSTTEEQGGATSFSSLHRDIIECHILPKLDGTTLASASSSSTSFHHLCSQDYLWFKACNDTWPSTSSPRVKHLISKFINGGPRAFFAQSYPLYYSELTSSNLNHSSLPLELISTVDIKHKKTLIFSKVQETETGTGWFRFSPFRIDLLEPKDVITTHICHPEQDDTCHSLMDDMSLSWIIIDPIQRSAINLSSHKPVSVNRHWLTGEVQLTFVTIHKGPTSGHVQFRVVVMCGGSERGEMQIREVSLEVEDMEGVHMYGKDSLVILQRALEGKRGRGNLREEEGRRKYKEFLEMKERRKEKQLKREEVMDVLGVGFGISIFVVFWWFMLCT</sequence>
<evidence type="ECO:0000256" key="1">
    <source>
        <dbReference type="SAM" id="MobiDB-lite"/>
    </source>
</evidence>
<proteinExistence type="predicted"/>
<dbReference type="PANTHER" id="PTHR33736">
    <property type="entry name" value="F-BOX PROTEIN-RELATED"/>
    <property type="match status" value="1"/>
</dbReference>
<evidence type="ECO:0000256" key="2">
    <source>
        <dbReference type="SAM" id="Phobius"/>
    </source>
</evidence>
<reference evidence="3 4" key="1">
    <citation type="submission" date="2024-01" db="EMBL/GenBank/DDBJ databases">
        <title>The complete chloroplast genome sequence of Lithospermum erythrorhizon: insights into the phylogenetic relationship among Boraginaceae species and the maternal lineages of purple gromwells.</title>
        <authorList>
            <person name="Okada T."/>
            <person name="Watanabe K."/>
        </authorList>
    </citation>
    <scope>NUCLEOTIDE SEQUENCE [LARGE SCALE GENOMIC DNA]</scope>
</reference>
<comment type="caution">
    <text evidence="3">The sequence shown here is derived from an EMBL/GenBank/DDBJ whole genome shotgun (WGS) entry which is preliminary data.</text>
</comment>
<keyword evidence="4" id="KW-1185">Reference proteome</keyword>
<dbReference type="EMBL" id="BAABME010002288">
    <property type="protein sequence ID" value="GAA0153965.1"/>
    <property type="molecule type" value="Genomic_DNA"/>
</dbReference>